<accession>A0A3R7JA98</accession>
<evidence type="ECO:0000313" key="2">
    <source>
        <dbReference type="Proteomes" id="UP000028058"/>
    </source>
</evidence>
<comment type="caution">
    <text evidence="1">The sequence shown here is derived from an EMBL/GenBank/DDBJ whole genome shotgun (WGS) entry which is preliminary data.</text>
</comment>
<sequence length="123" mass="12839">MADELAAVPVGVAWDVVRLSAAEGWRTVHILQNLGEVGPVLLGPKGVEVMVPVGAADGWDLPGARVLARAEQVEVPPPRVVAPHTRHRRTWIVPPTAEPAVLTDADALYGAYAAALATGGSVR</sequence>
<gene>
    <name evidence="1" type="ORF">SFRA_001375</name>
</gene>
<evidence type="ECO:0000313" key="1">
    <source>
        <dbReference type="EMBL" id="RKM99463.1"/>
    </source>
</evidence>
<name>A0A3R7JA98_9ACTN</name>
<proteinExistence type="predicted"/>
<reference evidence="1 2" key="1">
    <citation type="journal article" date="2014" name="Genome Announc.">
        <title>Draft Genome Sequence of Streptomyces fradiae ATCC 19609, a Strain Highly Sensitive to Antibiotics.</title>
        <authorList>
            <person name="Bekker O.B."/>
            <person name="Klimina K.M."/>
            <person name="Vatlin A.A."/>
            <person name="Zakharevich N.V."/>
            <person name="Kasianov A.S."/>
            <person name="Danilenko V.N."/>
        </authorList>
    </citation>
    <scope>NUCLEOTIDE SEQUENCE [LARGE SCALE GENOMIC DNA]</scope>
    <source>
        <strain evidence="1 2">ATCC 19609</strain>
    </source>
</reference>
<dbReference type="AlphaFoldDB" id="A0A3R7JA98"/>
<dbReference type="OrthoDB" id="4252701at2"/>
<organism evidence="1 2">
    <name type="scientific">Streptomyces xinghaiensis</name>
    <dbReference type="NCBI Taxonomy" id="1038928"/>
    <lineage>
        <taxon>Bacteria</taxon>
        <taxon>Bacillati</taxon>
        <taxon>Actinomycetota</taxon>
        <taxon>Actinomycetes</taxon>
        <taxon>Kitasatosporales</taxon>
        <taxon>Streptomycetaceae</taxon>
        <taxon>Streptomyces</taxon>
    </lineage>
</organism>
<keyword evidence="2" id="KW-1185">Reference proteome</keyword>
<dbReference type="EMBL" id="JNAD02000001">
    <property type="protein sequence ID" value="RKM99463.1"/>
    <property type="molecule type" value="Genomic_DNA"/>
</dbReference>
<protein>
    <submittedName>
        <fullName evidence="1">Uncharacterized protein</fullName>
    </submittedName>
</protein>
<dbReference type="Proteomes" id="UP000028058">
    <property type="component" value="Unassembled WGS sequence"/>
</dbReference>